<keyword evidence="1" id="KW-0812">Transmembrane</keyword>
<dbReference type="EMBL" id="JAEUWV010000013">
    <property type="protein sequence ID" value="MCO6394981.1"/>
    <property type="molecule type" value="Genomic_DNA"/>
</dbReference>
<feature type="transmembrane region" description="Helical" evidence="1">
    <location>
        <begin position="63"/>
        <end position="83"/>
    </location>
</feature>
<gene>
    <name evidence="2" type="ORF">JMN37_08365</name>
</gene>
<proteinExistence type="predicted"/>
<keyword evidence="1" id="KW-0472">Membrane</keyword>
<feature type="transmembrane region" description="Helical" evidence="1">
    <location>
        <begin position="39"/>
        <end position="57"/>
    </location>
</feature>
<accession>A0AAW5HYU6</accession>
<name>A0AAW5HYU6_9CORY</name>
<dbReference type="Proteomes" id="UP001205920">
    <property type="component" value="Unassembled WGS sequence"/>
</dbReference>
<evidence type="ECO:0000313" key="2">
    <source>
        <dbReference type="EMBL" id="MCO6394981.1"/>
    </source>
</evidence>
<protein>
    <submittedName>
        <fullName evidence="2">Cation:proton antiporter</fullName>
    </submittedName>
</protein>
<reference evidence="2 3" key="1">
    <citation type="submission" date="2021-01" db="EMBL/GenBank/DDBJ databases">
        <title>Identification and Characterization of Corynebacterium sp.</title>
        <authorList>
            <person name="Luo Q."/>
            <person name="Qu P."/>
            <person name="Chen Q."/>
        </authorList>
    </citation>
    <scope>NUCLEOTIDE SEQUENCE [LARGE SCALE GENOMIC DNA]</scope>
    <source>
        <strain evidence="2 3">MC-18</strain>
    </source>
</reference>
<evidence type="ECO:0000256" key="1">
    <source>
        <dbReference type="SAM" id="Phobius"/>
    </source>
</evidence>
<evidence type="ECO:0000313" key="3">
    <source>
        <dbReference type="Proteomes" id="UP001205920"/>
    </source>
</evidence>
<dbReference type="RefSeq" id="WP_071573602.1">
    <property type="nucleotide sequence ID" value="NZ_JAEUWV010000013.1"/>
</dbReference>
<keyword evidence="1" id="KW-1133">Transmembrane helix</keyword>
<feature type="transmembrane region" description="Helical" evidence="1">
    <location>
        <begin position="6"/>
        <end position="27"/>
    </location>
</feature>
<sequence>MFETILMGCVIVMALSLLVGLGGLILVKDELSRAVMADLIFYAMVTIFLVWSIWTQTMIGYEIAILAGLVCGVIPTISMARIITRGRR</sequence>
<keyword evidence="3" id="KW-1185">Reference proteome</keyword>
<dbReference type="AlphaFoldDB" id="A0AAW5HYU6"/>
<comment type="caution">
    <text evidence="2">The sequence shown here is derived from an EMBL/GenBank/DDBJ whole genome shotgun (WGS) entry which is preliminary data.</text>
</comment>
<organism evidence="2 3">
    <name type="scientific">Corynebacterium lipophilum</name>
    <dbReference type="NCBI Taxonomy" id="2804918"/>
    <lineage>
        <taxon>Bacteria</taxon>
        <taxon>Bacillati</taxon>
        <taxon>Actinomycetota</taxon>
        <taxon>Actinomycetes</taxon>
        <taxon>Mycobacteriales</taxon>
        <taxon>Corynebacteriaceae</taxon>
        <taxon>Corynebacterium</taxon>
    </lineage>
</organism>